<dbReference type="Gene3D" id="3.40.50.970">
    <property type="match status" value="1"/>
</dbReference>
<sequence>MIGAVSRVATDKTVVMCAAGTMPGALQILWRSAPGGYHMEYGYSCMGYEVAGAMGIKMAAPERDVICFVGDGSYMMANSELATAVMMRVPFTVVLTDNRGYGCINRLQQACGGAEFNNMYKDSRIEAQPEIDFVAHAASMGAHAVKAGSLAELEAGIVAARERQIPTVLVIDTEAVTGPGVGGAWWDVAVPEVGTTDTLKAARERYQQGMARQKVN</sequence>
<dbReference type="GO" id="GO:0005948">
    <property type="term" value="C:acetolactate synthase complex"/>
    <property type="evidence" value="ECO:0007669"/>
    <property type="project" value="TreeGrafter"/>
</dbReference>
<name>A0A6J4P5H9_9RHOB</name>
<dbReference type="GO" id="GO:0016787">
    <property type="term" value="F:hydrolase activity"/>
    <property type="evidence" value="ECO:0007669"/>
    <property type="project" value="UniProtKB-KW"/>
</dbReference>
<dbReference type="Pfam" id="PF02775">
    <property type="entry name" value="TPP_enzyme_C"/>
    <property type="match status" value="1"/>
</dbReference>
<proteinExistence type="inferred from homology"/>
<evidence type="ECO:0000256" key="3">
    <source>
        <dbReference type="ARBA" id="ARBA00023052"/>
    </source>
</evidence>
<dbReference type="GO" id="GO:0050660">
    <property type="term" value="F:flavin adenine dinucleotide binding"/>
    <property type="evidence" value="ECO:0007669"/>
    <property type="project" value="TreeGrafter"/>
</dbReference>
<dbReference type="InterPro" id="IPR029061">
    <property type="entry name" value="THDP-binding"/>
</dbReference>
<evidence type="ECO:0000259" key="4">
    <source>
        <dbReference type="Pfam" id="PF02775"/>
    </source>
</evidence>
<dbReference type="InterPro" id="IPR011766">
    <property type="entry name" value="TPP_enzyme_TPP-bd"/>
</dbReference>
<dbReference type="InterPro" id="IPR045229">
    <property type="entry name" value="TPP_enz"/>
</dbReference>
<dbReference type="EC" id="3.7.1.-" evidence="5"/>
<dbReference type="GO" id="GO:0003984">
    <property type="term" value="F:acetolactate synthase activity"/>
    <property type="evidence" value="ECO:0007669"/>
    <property type="project" value="TreeGrafter"/>
</dbReference>
<dbReference type="GO" id="GO:0000287">
    <property type="term" value="F:magnesium ion binding"/>
    <property type="evidence" value="ECO:0007669"/>
    <property type="project" value="InterPro"/>
</dbReference>
<accession>A0A6J4P5H9</accession>
<keyword evidence="2" id="KW-0808">Transferase</keyword>
<dbReference type="PANTHER" id="PTHR18968">
    <property type="entry name" value="THIAMINE PYROPHOSPHATE ENZYMES"/>
    <property type="match status" value="1"/>
</dbReference>
<dbReference type="GO" id="GO:0009099">
    <property type="term" value="P:L-valine biosynthetic process"/>
    <property type="evidence" value="ECO:0007669"/>
    <property type="project" value="TreeGrafter"/>
</dbReference>
<dbReference type="GO" id="GO:0009097">
    <property type="term" value="P:isoleucine biosynthetic process"/>
    <property type="evidence" value="ECO:0007669"/>
    <property type="project" value="TreeGrafter"/>
</dbReference>
<dbReference type="PANTHER" id="PTHR18968:SF9">
    <property type="entry name" value="3D-(3,5_4)-TRIHYDROXYCYCLOHEXANE-1,2-DIONE HYDROLASE"/>
    <property type="match status" value="1"/>
</dbReference>
<dbReference type="AlphaFoldDB" id="A0A6J4P5H9"/>
<dbReference type="SUPFAM" id="SSF52518">
    <property type="entry name" value="Thiamin diphosphate-binding fold (THDP-binding)"/>
    <property type="match status" value="1"/>
</dbReference>
<evidence type="ECO:0000256" key="2">
    <source>
        <dbReference type="ARBA" id="ARBA00022679"/>
    </source>
</evidence>
<keyword evidence="5" id="KW-0378">Hydrolase</keyword>
<reference evidence="5" key="1">
    <citation type="submission" date="2020-02" db="EMBL/GenBank/DDBJ databases">
        <authorList>
            <person name="Meier V. D."/>
        </authorList>
    </citation>
    <scope>NUCLEOTIDE SEQUENCE</scope>
    <source>
        <strain evidence="5">AVDCRST_MAG15</strain>
    </source>
</reference>
<keyword evidence="3" id="KW-0786">Thiamine pyrophosphate</keyword>
<evidence type="ECO:0000256" key="1">
    <source>
        <dbReference type="ARBA" id="ARBA00007812"/>
    </source>
</evidence>
<protein>
    <submittedName>
        <fullName evidence="5">Epi-inositol hydrolase</fullName>
        <ecNumber evidence="5">3.7.1.-</ecNumber>
    </submittedName>
</protein>
<comment type="similarity">
    <text evidence="1">Belongs to the TPP enzyme family.</text>
</comment>
<evidence type="ECO:0000313" key="5">
    <source>
        <dbReference type="EMBL" id="CAA9406791.1"/>
    </source>
</evidence>
<dbReference type="InterPro" id="IPR000399">
    <property type="entry name" value="TPP-bd_CS"/>
</dbReference>
<organism evidence="5">
    <name type="scientific">uncultured Rubellimicrobium sp</name>
    <dbReference type="NCBI Taxonomy" id="543078"/>
    <lineage>
        <taxon>Bacteria</taxon>
        <taxon>Pseudomonadati</taxon>
        <taxon>Pseudomonadota</taxon>
        <taxon>Alphaproteobacteria</taxon>
        <taxon>Rhodobacterales</taxon>
        <taxon>Roseobacteraceae</taxon>
        <taxon>Rubellimicrobium</taxon>
        <taxon>environmental samples</taxon>
    </lineage>
</organism>
<feature type="domain" description="Thiamine pyrophosphate enzyme TPP-binding" evidence="4">
    <location>
        <begin position="20"/>
        <end position="170"/>
    </location>
</feature>
<dbReference type="GO" id="GO:0030976">
    <property type="term" value="F:thiamine pyrophosphate binding"/>
    <property type="evidence" value="ECO:0007669"/>
    <property type="project" value="InterPro"/>
</dbReference>
<dbReference type="PROSITE" id="PS00187">
    <property type="entry name" value="TPP_ENZYMES"/>
    <property type="match status" value="1"/>
</dbReference>
<dbReference type="EMBL" id="CADCUU010000190">
    <property type="protein sequence ID" value="CAA9406791.1"/>
    <property type="molecule type" value="Genomic_DNA"/>
</dbReference>
<gene>
    <name evidence="5" type="ORF">AVDCRST_MAG15-1391</name>
</gene>